<protein>
    <submittedName>
        <fullName evidence="1">DNA-binding protein</fullName>
    </submittedName>
</protein>
<dbReference type="RefSeq" id="WP_378252090.1">
    <property type="nucleotide sequence ID" value="NZ_JBHSIT010000001.1"/>
</dbReference>
<evidence type="ECO:0000313" key="1">
    <source>
        <dbReference type="EMBL" id="MFC4906387.1"/>
    </source>
</evidence>
<dbReference type="Pfam" id="PF14520">
    <property type="entry name" value="HHH_5"/>
    <property type="match status" value="1"/>
</dbReference>
<dbReference type="GO" id="GO:0003677">
    <property type="term" value="F:DNA binding"/>
    <property type="evidence" value="ECO:0007669"/>
    <property type="project" value="UniProtKB-KW"/>
</dbReference>
<keyword evidence="1" id="KW-0238">DNA-binding</keyword>
<dbReference type="Proteomes" id="UP001595872">
    <property type="component" value="Unassembled WGS sequence"/>
</dbReference>
<keyword evidence="2" id="KW-1185">Reference proteome</keyword>
<gene>
    <name evidence="1" type="ORF">ACFPCY_03570</name>
</gene>
<evidence type="ECO:0000313" key="2">
    <source>
        <dbReference type="Proteomes" id="UP001595872"/>
    </source>
</evidence>
<accession>A0ABV9TQK3</accession>
<reference evidence="2" key="1">
    <citation type="journal article" date="2019" name="Int. J. Syst. Evol. Microbiol.">
        <title>The Global Catalogue of Microorganisms (GCM) 10K type strain sequencing project: providing services to taxonomists for standard genome sequencing and annotation.</title>
        <authorList>
            <consortium name="The Broad Institute Genomics Platform"/>
            <consortium name="The Broad Institute Genome Sequencing Center for Infectious Disease"/>
            <person name="Wu L."/>
            <person name="Ma J."/>
        </authorList>
    </citation>
    <scope>NUCLEOTIDE SEQUENCE [LARGE SCALE GENOMIC DNA]</scope>
    <source>
        <strain evidence="2">KLKA75</strain>
    </source>
</reference>
<sequence>MTASGNNPWPREVAAPARRALSGAGYRTLESLTEARERDLRDLHGIGPKALAALRLALRTRGLSFRSED</sequence>
<comment type="caution">
    <text evidence="1">The sequence shown here is derived from an EMBL/GenBank/DDBJ whole genome shotgun (WGS) entry which is preliminary data.</text>
</comment>
<organism evidence="1 2">
    <name type="scientific">Actinomadura gamaensis</name>
    <dbReference type="NCBI Taxonomy" id="1763541"/>
    <lineage>
        <taxon>Bacteria</taxon>
        <taxon>Bacillati</taxon>
        <taxon>Actinomycetota</taxon>
        <taxon>Actinomycetes</taxon>
        <taxon>Streptosporangiales</taxon>
        <taxon>Thermomonosporaceae</taxon>
        <taxon>Actinomadura</taxon>
    </lineage>
</organism>
<dbReference type="SUPFAM" id="SSF47789">
    <property type="entry name" value="C-terminal domain of RNA polymerase alpha subunit"/>
    <property type="match status" value="1"/>
</dbReference>
<name>A0ABV9TQK3_9ACTN</name>
<dbReference type="EMBL" id="JBHSIT010000001">
    <property type="protein sequence ID" value="MFC4906387.1"/>
    <property type="molecule type" value="Genomic_DNA"/>
</dbReference>
<proteinExistence type="predicted"/>
<dbReference type="Gene3D" id="1.10.150.20">
    <property type="entry name" value="5' to 3' exonuclease, C-terminal subdomain"/>
    <property type="match status" value="1"/>
</dbReference>